<keyword evidence="4" id="KW-0378">Hydrolase</keyword>
<feature type="domain" description="Peptidase M20 dimerisation" evidence="7">
    <location>
        <begin position="238"/>
        <end position="382"/>
    </location>
</feature>
<dbReference type="Gene3D" id="3.40.630.10">
    <property type="entry name" value="Zn peptidases"/>
    <property type="match status" value="1"/>
</dbReference>
<evidence type="ECO:0000256" key="6">
    <source>
        <dbReference type="SAM" id="SignalP"/>
    </source>
</evidence>
<dbReference type="Pfam" id="PF01546">
    <property type="entry name" value="Peptidase_M20"/>
    <property type="match status" value="1"/>
</dbReference>
<gene>
    <name evidence="8" type="ORF">SAMN06297382_0046</name>
</gene>
<evidence type="ECO:0000256" key="2">
    <source>
        <dbReference type="ARBA" id="ARBA00022670"/>
    </source>
</evidence>
<evidence type="ECO:0000256" key="3">
    <source>
        <dbReference type="ARBA" id="ARBA00022723"/>
    </source>
</evidence>
<keyword evidence="5" id="KW-0862">Zinc</keyword>
<sequence length="487" mass="51588">MKKLALAGFAAALAVIALCAARALMLSGPPPSEGAILAADPARGAEVAARLSRAIRFRTISWGDGRAPDAEAFAGFAGYLEEAYPAAHAAMTRETVNAHSLLYRWAGTDAGAKPIGFIAHIDVVPIEPGTEDQWTRPPFSGAIHDGAVWGRGALDNKGQIIALMEAAERLAAAGFRPTRDVYFLFGHDEELGGHDGAGATRALLDERGVHFAWTLDEGSGLVEGIIPGVERPVALISTAEKGSTTLRFTAHAPGGHSSTPGPDTAVSLVARAVAAVTDNPHPLEFDENVVAFLHAIAPELPFAQRLVLANLWLTGPIVKKQLAADRVTAASMRTTTAATIIEGGTKVNVLPQQASAIVNYRIHPRDSVEGVRERAKRLIDDERVTIETLGGVAPSPQASTEAEGYRAVAQSVTAVFGPVAVAPSLTLQGTDTRHYVGAADDNYRFTPFIYRTDDLARIHGTDERVMIEDLVRGAAFYEDLIRRAAGP</sequence>
<dbReference type="GO" id="GO:0006508">
    <property type="term" value="P:proteolysis"/>
    <property type="evidence" value="ECO:0007669"/>
    <property type="project" value="UniProtKB-KW"/>
</dbReference>
<dbReference type="GO" id="GO:0046872">
    <property type="term" value="F:metal ion binding"/>
    <property type="evidence" value="ECO:0007669"/>
    <property type="project" value="UniProtKB-KW"/>
</dbReference>
<dbReference type="Proteomes" id="UP000198346">
    <property type="component" value="Unassembled WGS sequence"/>
</dbReference>
<dbReference type="PANTHER" id="PTHR45962">
    <property type="entry name" value="N-FATTY-ACYL-AMINO ACID SYNTHASE/HYDROLASE PM20D1"/>
    <property type="match status" value="1"/>
</dbReference>
<protein>
    <submittedName>
        <fullName evidence="8">Carboxypeptidase PM20D1</fullName>
    </submittedName>
</protein>
<keyword evidence="9" id="KW-1185">Reference proteome</keyword>
<evidence type="ECO:0000313" key="9">
    <source>
        <dbReference type="Proteomes" id="UP000198346"/>
    </source>
</evidence>
<keyword evidence="8" id="KW-0121">Carboxypeptidase</keyword>
<keyword evidence="2" id="KW-0645">Protease</keyword>
<feature type="chain" id="PRO_5012218663" evidence="6">
    <location>
        <begin position="21"/>
        <end position="487"/>
    </location>
</feature>
<dbReference type="InterPro" id="IPR011650">
    <property type="entry name" value="Peptidase_M20_dimer"/>
</dbReference>
<dbReference type="InterPro" id="IPR002933">
    <property type="entry name" value="Peptidase_M20"/>
</dbReference>
<dbReference type="SUPFAM" id="SSF53187">
    <property type="entry name" value="Zn-dependent exopeptidases"/>
    <property type="match status" value="1"/>
</dbReference>
<accession>A0A239PIE3</accession>
<dbReference type="GO" id="GO:0004180">
    <property type="term" value="F:carboxypeptidase activity"/>
    <property type="evidence" value="ECO:0007669"/>
    <property type="project" value="UniProtKB-KW"/>
</dbReference>
<dbReference type="PANTHER" id="PTHR45962:SF1">
    <property type="entry name" value="N-FATTY-ACYL-AMINO ACID SYNTHASE_HYDROLASE PM20D1"/>
    <property type="match status" value="1"/>
</dbReference>
<proteinExistence type="inferred from homology"/>
<keyword evidence="3" id="KW-0479">Metal-binding</keyword>
<dbReference type="InterPro" id="IPR047177">
    <property type="entry name" value="Pept_M20A"/>
</dbReference>
<dbReference type="AlphaFoldDB" id="A0A239PIE3"/>
<feature type="signal peptide" evidence="6">
    <location>
        <begin position="1"/>
        <end position="20"/>
    </location>
</feature>
<dbReference type="Gene3D" id="1.10.150.900">
    <property type="match status" value="1"/>
</dbReference>
<dbReference type="InterPro" id="IPR036264">
    <property type="entry name" value="Bact_exopeptidase_dim_dom"/>
</dbReference>
<dbReference type="OrthoDB" id="9809784at2"/>
<reference evidence="8 9" key="1">
    <citation type="submission" date="2017-07" db="EMBL/GenBank/DDBJ databases">
        <authorList>
            <person name="Sun Z.S."/>
            <person name="Albrecht U."/>
            <person name="Echele G."/>
            <person name="Lee C.C."/>
        </authorList>
    </citation>
    <scope>NUCLEOTIDE SEQUENCE [LARGE SCALE GENOMIC DNA]</scope>
    <source>
        <strain evidence="8 9">CGMCC 1.12710</strain>
    </source>
</reference>
<evidence type="ECO:0000259" key="7">
    <source>
        <dbReference type="Pfam" id="PF07687"/>
    </source>
</evidence>
<dbReference type="Pfam" id="PF07687">
    <property type="entry name" value="M20_dimer"/>
    <property type="match status" value="1"/>
</dbReference>
<evidence type="ECO:0000256" key="4">
    <source>
        <dbReference type="ARBA" id="ARBA00022801"/>
    </source>
</evidence>
<dbReference type="Gene3D" id="3.30.70.360">
    <property type="match status" value="1"/>
</dbReference>
<dbReference type="SUPFAM" id="SSF55031">
    <property type="entry name" value="Bacterial exopeptidase dimerisation domain"/>
    <property type="match status" value="1"/>
</dbReference>
<keyword evidence="6" id="KW-0732">Signal</keyword>
<dbReference type="InterPro" id="IPR001261">
    <property type="entry name" value="ArgE/DapE_CS"/>
</dbReference>
<name>A0A239PIE3_9PROT</name>
<evidence type="ECO:0000313" key="8">
    <source>
        <dbReference type="EMBL" id="SNT67556.1"/>
    </source>
</evidence>
<dbReference type="PROSITE" id="PS00758">
    <property type="entry name" value="ARGE_DAPE_CPG2_1"/>
    <property type="match status" value="1"/>
</dbReference>
<dbReference type="RefSeq" id="WP_089410592.1">
    <property type="nucleotide sequence ID" value="NZ_FZQA01000001.1"/>
</dbReference>
<dbReference type="EMBL" id="FZQA01000001">
    <property type="protein sequence ID" value="SNT67556.1"/>
    <property type="molecule type" value="Genomic_DNA"/>
</dbReference>
<evidence type="ECO:0000256" key="1">
    <source>
        <dbReference type="ARBA" id="ARBA00006247"/>
    </source>
</evidence>
<comment type="similarity">
    <text evidence="1">Belongs to the peptidase M20A family.</text>
</comment>
<organism evidence="8 9">
    <name type="scientific">Amphiplicatus metriothermophilus</name>
    <dbReference type="NCBI Taxonomy" id="1519374"/>
    <lineage>
        <taxon>Bacteria</taxon>
        <taxon>Pseudomonadati</taxon>
        <taxon>Pseudomonadota</taxon>
        <taxon>Alphaproteobacteria</taxon>
        <taxon>Parvularculales</taxon>
        <taxon>Parvularculaceae</taxon>
        <taxon>Amphiplicatus</taxon>
    </lineage>
</organism>
<evidence type="ECO:0000256" key="5">
    <source>
        <dbReference type="ARBA" id="ARBA00022833"/>
    </source>
</evidence>